<dbReference type="EnsemblPlants" id="Pp3c12_11170V3.2">
    <property type="protein sequence ID" value="PAC:32972887.CDS.1"/>
    <property type="gene ID" value="Pp3c12_11170"/>
</dbReference>
<reference evidence="2 4" key="1">
    <citation type="journal article" date="2008" name="Science">
        <title>The Physcomitrella genome reveals evolutionary insights into the conquest of land by plants.</title>
        <authorList>
            <person name="Rensing S."/>
            <person name="Lang D."/>
            <person name="Zimmer A."/>
            <person name="Terry A."/>
            <person name="Salamov A."/>
            <person name="Shapiro H."/>
            <person name="Nishiyama T."/>
            <person name="Perroud P.-F."/>
            <person name="Lindquist E."/>
            <person name="Kamisugi Y."/>
            <person name="Tanahashi T."/>
            <person name="Sakakibara K."/>
            <person name="Fujita T."/>
            <person name="Oishi K."/>
            <person name="Shin-I T."/>
            <person name="Kuroki Y."/>
            <person name="Toyoda A."/>
            <person name="Suzuki Y."/>
            <person name="Hashimoto A."/>
            <person name="Yamaguchi K."/>
            <person name="Sugano A."/>
            <person name="Kohara Y."/>
            <person name="Fujiyama A."/>
            <person name="Anterola A."/>
            <person name="Aoki S."/>
            <person name="Ashton N."/>
            <person name="Barbazuk W.B."/>
            <person name="Barker E."/>
            <person name="Bennetzen J."/>
            <person name="Bezanilla M."/>
            <person name="Blankenship R."/>
            <person name="Cho S.H."/>
            <person name="Dutcher S."/>
            <person name="Estelle M."/>
            <person name="Fawcett J.A."/>
            <person name="Gundlach H."/>
            <person name="Hanada K."/>
            <person name="Heyl A."/>
            <person name="Hicks K.A."/>
            <person name="Hugh J."/>
            <person name="Lohr M."/>
            <person name="Mayer K."/>
            <person name="Melkozernov A."/>
            <person name="Murata T."/>
            <person name="Nelson D."/>
            <person name="Pils B."/>
            <person name="Prigge M."/>
            <person name="Reiss B."/>
            <person name="Renner T."/>
            <person name="Rombauts S."/>
            <person name="Rushton P."/>
            <person name="Sanderfoot A."/>
            <person name="Schween G."/>
            <person name="Shiu S.-H."/>
            <person name="Stueber K."/>
            <person name="Theodoulou F.L."/>
            <person name="Tu H."/>
            <person name="Van de Peer Y."/>
            <person name="Verrier P.J."/>
            <person name="Waters E."/>
            <person name="Wood A."/>
            <person name="Yang L."/>
            <person name="Cove D."/>
            <person name="Cuming A."/>
            <person name="Hasebe M."/>
            <person name="Lucas S."/>
            <person name="Mishler D.B."/>
            <person name="Reski R."/>
            <person name="Grigoriev I."/>
            <person name="Quatrano R.S."/>
            <person name="Boore J.L."/>
        </authorList>
    </citation>
    <scope>NUCLEOTIDE SEQUENCE [LARGE SCALE GENOMIC DNA]</scope>
    <source>
        <strain evidence="3 4">cv. Gransden 2004</strain>
    </source>
</reference>
<dbReference type="EMBL" id="ABEU02000012">
    <property type="protein sequence ID" value="PNR43740.1"/>
    <property type="molecule type" value="Genomic_DNA"/>
</dbReference>
<sequence>MAFGVVKLVTPLQVGIVVAIVLSLSARHMGQYNKHVERYGPLAEILIERRIHNNFKGIDADGISPKLGNHSGDLQK</sequence>
<organism evidence="2">
    <name type="scientific">Physcomitrium patens</name>
    <name type="common">Spreading-leaved earth moss</name>
    <name type="synonym">Physcomitrella patens</name>
    <dbReference type="NCBI Taxonomy" id="3218"/>
    <lineage>
        <taxon>Eukaryota</taxon>
        <taxon>Viridiplantae</taxon>
        <taxon>Streptophyta</taxon>
        <taxon>Embryophyta</taxon>
        <taxon>Bryophyta</taxon>
        <taxon>Bryophytina</taxon>
        <taxon>Bryopsida</taxon>
        <taxon>Funariidae</taxon>
        <taxon>Funariales</taxon>
        <taxon>Funariaceae</taxon>
        <taxon>Physcomitrium</taxon>
    </lineage>
</organism>
<keyword evidence="1" id="KW-1133">Transmembrane helix</keyword>
<proteinExistence type="predicted"/>
<feature type="transmembrane region" description="Helical" evidence="1">
    <location>
        <begin position="6"/>
        <end position="24"/>
    </location>
</feature>
<dbReference type="PaxDb" id="3218-PP1S391_53V6.1"/>
<reference evidence="2 4" key="2">
    <citation type="journal article" date="2018" name="Plant J.">
        <title>The Physcomitrella patens chromosome-scale assembly reveals moss genome structure and evolution.</title>
        <authorList>
            <person name="Lang D."/>
            <person name="Ullrich K.K."/>
            <person name="Murat F."/>
            <person name="Fuchs J."/>
            <person name="Jenkins J."/>
            <person name="Haas F.B."/>
            <person name="Piednoel M."/>
            <person name="Gundlach H."/>
            <person name="Van Bel M."/>
            <person name="Meyberg R."/>
            <person name="Vives C."/>
            <person name="Morata J."/>
            <person name="Symeonidi A."/>
            <person name="Hiss M."/>
            <person name="Muchero W."/>
            <person name="Kamisugi Y."/>
            <person name="Saleh O."/>
            <person name="Blanc G."/>
            <person name="Decker E.L."/>
            <person name="van Gessel N."/>
            <person name="Grimwood J."/>
            <person name="Hayes R.D."/>
            <person name="Graham S.W."/>
            <person name="Gunter L.E."/>
            <person name="McDaniel S.F."/>
            <person name="Hoernstein S.N.W."/>
            <person name="Larsson A."/>
            <person name="Li F.W."/>
            <person name="Perroud P.F."/>
            <person name="Phillips J."/>
            <person name="Ranjan P."/>
            <person name="Rokshar D.S."/>
            <person name="Rothfels C.J."/>
            <person name="Schneider L."/>
            <person name="Shu S."/>
            <person name="Stevenson D.W."/>
            <person name="Thummler F."/>
            <person name="Tillich M."/>
            <person name="Villarreal Aguilar J.C."/>
            <person name="Widiez T."/>
            <person name="Wong G.K."/>
            <person name="Wymore A."/>
            <person name="Zhang Y."/>
            <person name="Zimmer A.D."/>
            <person name="Quatrano R.S."/>
            <person name="Mayer K.F.X."/>
            <person name="Goodstein D."/>
            <person name="Casacuberta J.M."/>
            <person name="Vandepoele K."/>
            <person name="Reski R."/>
            <person name="Cuming A.C."/>
            <person name="Tuskan G.A."/>
            <person name="Maumus F."/>
            <person name="Salse J."/>
            <person name="Schmutz J."/>
            <person name="Rensing S.A."/>
        </authorList>
    </citation>
    <scope>NUCLEOTIDE SEQUENCE [LARGE SCALE GENOMIC DNA]</scope>
    <source>
        <strain evidence="3 4">cv. Gransden 2004</strain>
    </source>
</reference>
<evidence type="ECO:0000313" key="3">
    <source>
        <dbReference type="EnsemblPlants" id="PAC:32972886.CDS.1"/>
    </source>
</evidence>
<evidence type="ECO:0000256" key="1">
    <source>
        <dbReference type="SAM" id="Phobius"/>
    </source>
</evidence>
<keyword evidence="1" id="KW-0812">Transmembrane</keyword>
<protein>
    <submittedName>
        <fullName evidence="2 3">Uncharacterized protein</fullName>
    </submittedName>
</protein>
<accession>A0A2K1JQC2</accession>
<gene>
    <name evidence="2" type="ORF">PHYPA_016122</name>
</gene>
<evidence type="ECO:0000313" key="2">
    <source>
        <dbReference type="EMBL" id="PNR43740.1"/>
    </source>
</evidence>
<dbReference type="Proteomes" id="UP000006727">
    <property type="component" value="Chromosome 12"/>
</dbReference>
<dbReference type="EnsemblPlants" id="Pp3c12_11170V3.1">
    <property type="protein sequence ID" value="PAC:32972886.CDS.1"/>
    <property type="gene ID" value="Pp3c12_11170"/>
</dbReference>
<reference evidence="3" key="3">
    <citation type="submission" date="2020-12" db="UniProtKB">
        <authorList>
            <consortium name="EnsemblPlants"/>
        </authorList>
    </citation>
    <scope>IDENTIFICATION</scope>
</reference>
<keyword evidence="4" id="KW-1185">Reference proteome</keyword>
<dbReference type="AlphaFoldDB" id="A0A2K1JQC2"/>
<name>A0A2K1JQC2_PHYPA</name>
<evidence type="ECO:0000313" key="4">
    <source>
        <dbReference type="Proteomes" id="UP000006727"/>
    </source>
</evidence>
<dbReference type="Gramene" id="Pp3c12_11170V3.2">
    <property type="protein sequence ID" value="PAC:32972887.CDS.1"/>
    <property type="gene ID" value="Pp3c12_11170"/>
</dbReference>
<dbReference type="InParanoid" id="A0A2K1JQC2"/>
<dbReference type="Gramene" id="Pp3c12_11170V3.1">
    <property type="protein sequence ID" value="PAC:32972886.CDS.1"/>
    <property type="gene ID" value="Pp3c12_11170"/>
</dbReference>
<keyword evidence="1" id="KW-0472">Membrane</keyword>